<reference evidence="1" key="1">
    <citation type="submission" date="2012-04" db="EMBL/GenBank/DDBJ databases">
        <title>The Genome Sequence of Loa loa.</title>
        <authorList>
            <consortium name="The Broad Institute Genome Sequencing Platform"/>
            <consortium name="Broad Institute Genome Sequencing Center for Infectious Disease"/>
            <person name="Nutman T.B."/>
            <person name="Fink D.L."/>
            <person name="Russ C."/>
            <person name="Young S."/>
            <person name="Zeng Q."/>
            <person name="Gargeya S."/>
            <person name="Alvarado L."/>
            <person name="Berlin A."/>
            <person name="Chapman S.B."/>
            <person name="Chen Z."/>
            <person name="Freedman E."/>
            <person name="Gellesch M."/>
            <person name="Goldberg J."/>
            <person name="Griggs A."/>
            <person name="Gujja S."/>
            <person name="Heilman E.R."/>
            <person name="Heiman D."/>
            <person name="Howarth C."/>
            <person name="Mehta T."/>
            <person name="Neiman D."/>
            <person name="Pearson M."/>
            <person name="Roberts A."/>
            <person name="Saif S."/>
            <person name="Shea T."/>
            <person name="Shenoy N."/>
            <person name="Sisk P."/>
            <person name="Stolte C."/>
            <person name="Sykes S."/>
            <person name="White J."/>
            <person name="Yandava C."/>
            <person name="Haas B."/>
            <person name="Henn M.R."/>
            <person name="Nusbaum C."/>
            <person name="Birren B."/>
        </authorList>
    </citation>
    <scope>NUCLEOTIDE SEQUENCE [LARGE SCALE GENOMIC DNA]</scope>
</reference>
<protein>
    <submittedName>
        <fullName evidence="1">Uncharacterized protein</fullName>
    </submittedName>
</protein>
<proteinExistence type="predicted"/>
<dbReference type="KEGG" id="loa:LOAG_03000"/>
<sequence>MDGTLTVNFELSTYEFVFRKKDGDLFVITHMIYPAIHLFLPNTLLCSDLRYSELFLTPKRHCKSSFNEYELHRAYITTKSLHSSASVMLHVSQQTEGKMKVCFH</sequence>
<gene>
    <name evidence="1" type="ORF">LOAG_03000</name>
</gene>
<dbReference type="RefSeq" id="XP_003138585.1">
    <property type="nucleotide sequence ID" value="XM_003138537.1"/>
</dbReference>
<dbReference type="CTD" id="9940388"/>
<evidence type="ECO:0000313" key="1">
    <source>
        <dbReference type="EMBL" id="EFO25487.1"/>
    </source>
</evidence>
<dbReference type="GeneID" id="9940388"/>
<dbReference type="EMBL" id="JH712550">
    <property type="protein sequence ID" value="EFO25487.1"/>
    <property type="molecule type" value="Genomic_DNA"/>
</dbReference>
<accession>A0A1S0U572</accession>
<dbReference type="InParanoid" id="A0A1S0U572"/>
<name>A0A1S0U572_LOALO</name>
<organism evidence="1">
    <name type="scientific">Loa loa</name>
    <name type="common">Eye worm</name>
    <name type="synonym">Filaria loa</name>
    <dbReference type="NCBI Taxonomy" id="7209"/>
    <lineage>
        <taxon>Eukaryota</taxon>
        <taxon>Metazoa</taxon>
        <taxon>Ecdysozoa</taxon>
        <taxon>Nematoda</taxon>
        <taxon>Chromadorea</taxon>
        <taxon>Rhabditida</taxon>
        <taxon>Spirurina</taxon>
        <taxon>Spiruromorpha</taxon>
        <taxon>Filarioidea</taxon>
        <taxon>Onchocercidae</taxon>
        <taxon>Loa</taxon>
    </lineage>
</organism>
<dbReference type="AlphaFoldDB" id="A0A1S0U572"/>